<dbReference type="GO" id="GO:0009092">
    <property type="term" value="P:homoserine metabolic process"/>
    <property type="evidence" value="ECO:0007669"/>
    <property type="project" value="TreeGrafter"/>
</dbReference>
<keyword evidence="5" id="KW-1185">Reference proteome</keyword>
<name>A0A3S9MWH1_9FLAO</name>
<feature type="active site" description="Nucleophile" evidence="2">
    <location>
        <position position="125"/>
    </location>
</feature>
<dbReference type="InterPro" id="IPR029058">
    <property type="entry name" value="AB_hydrolase_fold"/>
</dbReference>
<evidence type="ECO:0000259" key="3">
    <source>
        <dbReference type="Pfam" id="PF00561"/>
    </source>
</evidence>
<evidence type="ECO:0000256" key="1">
    <source>
        <dbReference type="ARBA" id="ARBA00022679"/>
    </source>
</evidence>
<dbReference type="GO" id="GO:0016787">
    <property type="term" value="F:hydrolase activity"/>
    <property type="evidence" value="ECO:0007669"/>
    <property type="project" value="UniProtKB-KW"/>
</dbReference>
<dbReference type="Pfam" id="PF00561">
    <property type="entry name" value="Abhydrolase_1"/>
    <property type="match status" value="1"/>
</dbReference>
<dbReference type="InterPro" id="IPR000073">
    <property type="entry name" value="AB_hydrolase_1"/>
</dbReference>
<organism evidence="4 5">
    <name type="scientific">Nonlabens ponticola</name>
    <dbReference type="NCBI Taxonomy" id="2496866"/>
    <lineage>
        <taxon>Bacteria</taxon>
        <taxon>Pseudomonadati</taxon>
        <taxon>Bacteroidota</taxon>
        <taxon>Flavobacteriia</taxon>
        <taxon>Flavobacteriales</taxon>
        <taxon>Flavobacteriaceae</taxon>
        <taxon>Nonlabens</taxon>
    </lineage>
</organism>
<protein>
    <submittedName>
        <fullName evidence="4">Alpha/beta fold hydrolase</fullName>
    </submittedName>
</protein>
<dbReference type="GO" id="GO:0004414">
    <property type="term" value="F:homoserine O-acetyltransferase activity"/>
    <property type="evidence" value="ECO:0007669"/>
    <property type="project" value="TreeGrafter"/>
</dbReference>
<feature type="domain" description="AB hydrolase-1" evidence="3">
    <location>
        <begin position="38"/>
        <end position="302"/>
    </location>
</feature>
<feature type="active site" evidence="2">
    <location>
        <position position="298"/>
    </location>
</feature>
<sequence length="326" mass="37094">MSVNLETYQIPDFESISGIKQDVHLTYRIYGCALHSAPIILVNHALTGNSDLESWWFEMVGPDKPLDTNRFTLLTIDLPGNGHDRDVDHLVYNYKDWNLGDVARAFVRLFEHLGIRQFHLGIGGSIGGALLWELLAIEPSLFKTIVPIAADWKATDWLIACCYVQEQILSTSSAPLETARKHAMTFYRSPQSLKHKFQRAQVNDQFKVNAWLDHHGKILKSRFTLPAYRLVNHLLQSTDAARSHKSIDEVVGNTETQVHLVAIDSDGFFVPQEDRDTHQRFRDTGKVHYYEIKSLHGHDAFLIEHDQVSHIINQILATVVVENPVV</sequence>
<evidence type="ECO:0000313" key="5">
    <source>
        <dbReference type="Proteomes" id="UP000279600"/>
    </source>
</evidence>
<dbReference type="Proteomes" id="UP000279600">
    <property type="component" value="Chromosome"/>
</dbReference>
<dbReference type="RefSeq" id="WP_126446061.1">
    <property type="nucleotide sequence ID" value="NZ_CP034549.1"/>
</dbReference>
<dbReference type="OrthoDB" id="9800754at2"/>
<dbReference type="PIRSF" id="PIRSF000443">
    <property type="entry name" value="Homoser_Ac_trans"/>
    <property type="match status" value="1"/>
</dbReference>
<keyword evidence="4" id="KW-0378">Hydrolase</keyword>
<evidence type="ECO:0000256" key="2">
    <source>
        <dbReference type="PIRSR" id="PIRSR000443-1"/>
    </source>
</evidence>
<dbReference type="InterPro" id="IPR008220">
    <property type="entry name" value="HAT_MetX-like"/>
</dbReference>
<dbReference type="Gene3D" id="3.40.50.1820">
    <property type="entry name" value="alpha/beta hydrolase"/>
    <property type="match status" value="1"/>
</dbReference>
<dbReference type="PANTHER" id="PTHR32268:SF11">
    <property type="entry name" value="HOMOSERINE O-ACETYLTRANSFERASE"/>
    <property type="match status" value="1"/>
</dbReference>
<accession>A0A3S9MWH1</accession>
<proteinExistence type="predicted"/>
<gene>
    <name evidence="4" type="ORF">EJ995_04600</name>
</gene>
<feature type="active site" evidence="2">
    <location>
        <position position="266"/>
    </location>
</feature>
<dbReference type="EMBL" id="CP034549">
    <property type="protein sequence ID" value="AZQ43548.1"/>
    <property type="molecule type" value="Genomic_DNA"/>
</dbReference>
<reference evidence="4 5" key="1">
    <citation type="submission" date="2018-12" db="EMBL/GenBank/DDBJ databases">
        <title>Complete genome of Nonlabens sp. MJ115.</title>
        <authorList>
            <person name="Choi H.S."/>
            <person name="Jung J."/>
        </authorList>
    </citation>
    <scope>NUCLEOTIDE SEQUENCE [LARGE SCALE GENOMIC DNA]</scope>
    <source>
        <strain evidence="4 5">MJ115</strain>
    </source>
</reference>
<dbReference type="KEGG" id="noj:EJ995_04600"/>
<evidence type="ECO:0000313" key="4">
    <source>
        <dbReference type="EMBL" id="AZQ43548.1"/>
    </source>
</evidence>
<dbReference type="PANTHER" id="PTHR32268">
    <property type="entry name" value="HOMOSERINE O-ACETYLTRANSFERASE"/>
    <property type="match status" value="1"/>
</dbReference>
<dbReference type="AlphaFoldDB" id="A0A3S9MWH1"/>
<dbReference type="SUPFAM" id="SSF53474">
    <property type="entry name" value="alpha/beta-Hydrolases"/>
    <property type="match status" value="1"/>
</dbReference>
<keyword evidence="1" id="KW-0808">Transferase</keyword>
<dbReference type="GO" id="GO:0009086">
    <property type="term" value="P:methionine biosynthetic process"/>
    <property type="evidence" value="ECO:0007669"/>
    <property type="project" value="TreeGrafter"/>
</dbReference>